<reference evidence="2 3" key="1">
    <citation type="submission" date="2018-04" db="EMBL/GenBank/DDBJ databases">
        <title>Altererythrobacter sp. HME9302 genome sequencing and assembly.</title>
        <authorList>
            <person name="Kang H."/>
            <person name="Kim H."/>
            <person name="Joh K."/>
        </authorList>
    </citation>
    <scope>NUCLEOTIDE SEQUENCE [LARGE SCALE GENOMIC DNA]</scope>
    <source>
        <strain evidence="2 3">HME9302</strain>
    </source>
</reference>
<evidence type="ECO:0000313" key="2">
    <source>
        <dbReference type="EMBL" id="RDC61365.1"/>
    </source>
</evidence>
<evidence type="ECO:0008006" key="4">
    <source>
        <dbReference type="Google" id="ProtNLM"/>
    </source>
</evidence>
<organism evidence="2 3">
    <name type="scientific">Alteripontixanthobacter maritimus</name>
    <dbReference type="NCBI Taxonomy" id="2161824"/>
    <lineage>
        <taxon>Bacteria</taxon>
        <taxon>Pseudomonadati</taxon>
        <taxon>Pseudomonadota</taxon>
        <taxon>Alphaproteobacteria</taxon>
        <taxon>Sphingomonadales</taxon>
        <taxon>Erythrobacteraceae</taxon>
        <taxon>Alteripontixanthobacter</taxon>
    </lineage>
</organism>
<dbReference type="AlphaFoldDB" id="A0A369QCR9"/>
<name>A0A369QCR9_9SPHN</name>
<dbReference type="GO" id="GO:0006310">
    <property type="term" value="P:DNA recombination"/>
    <property type="evidence" value="ECO:0007669"/>
    <property type="project" value="UniProtKB-KW"/>
</dbReference>
<gene>
    <name evidence="2" type="ORF">HME9302_02587</name>
</gene>
<dbReference type="Proteomes" id="UP000253727">
    <property type="component" value="Unassembled WGS sequence"/>
</dbReference>
<proteinExistence type="predicted"/>
<dbReference type="OrthoDB" id="5297095at2"/>
<sequence>MWAIRFHLDREGRLRDKTPFDLAIDSKLRGCNLVKINIGDVVAGAEIRNRATAIQQKTKKPVQFGIAADVPATLLAWWERRGGSTVDCLFPSRVDPTGHMSTRQYASLVDERVTAIELRKAEYATHSLRRTKAAMIQRVTDRRRSLPASPAAIDICRLRPCSPLFLHKCGMSRCDGKPKTALRNDECCPNARAFARKCTPTFYAPYRKCVCRLETGQRSGGHDLPT</sequence>
<accession>A0A369QCR9</accession>
<dbReference type="RefSeq" id="WP_115367315.1">
    <property type="nucleotide sequence ID" value="NZ_QBKA01000002.1"/>
</dbReference>
<dbReference type="EMBL" id="QBKA01000002">
    <property type="protein sequence ID" value="RDC61365.1"/>
    <property type="molecule type" value="Genomic_DNA"/>
</dbReference>
<keyword evidence="3" id="KW-1185">Reference proteome</keyword>
<protein>
    <recommendedName>
        <fullName evidence="4">Tyr recombinase domain-containing protein</fullName>
    </recommendedName>
</protein>
<dbReference type="GO" id="GO:0015074">
    <property type="term" value="P:DNA integration"/>
    <property type="evidence" value="ECO:0007669"/>
    <property type="project" value="InterPro"/>
</dbReference>
<dbReference type="GO" id="GO:0003677">
    <property type="term" value="F:DNA binding"/>
    <property type="evidence" value="ECO:0007669"/>
    <property type="project" value="InterPro"/>
</dbReference>
<dbReference type="Gene3D" id="1.10.443.10">
    <property type="entry name" value="Intergrase catalytic core"/>
    <property type="match status" value="1"/>
</dbReference>
<dbReference type="InterPro" id="IPR011010">
    <property type="entry name" value="DNA_brk_join_enz"/>
</dbReference>
<evidence type="ECO:0000256" key="1">
    <source>
        <dbReference type="ARBA" id="ARBA00023172"/>
    </source>
</evidence>
<dbReference type="SUPFAM" id="SSF56349">
    <property type="entry name" value="DNA breaking-rejoining enzymes"/>
    <property type="match status" value="1"/>
</dbReference>
<keyword evidence="1" id="KW-0233">DNA recombination</keyword>
<comment type="caution">
    <text evidence="2">The sequence shown here is derived from an EMBL/GenBank/DDBJ whole genome shotgun (WGS) entry which is preliminary data.</text>
</comment>
<evidence type="ECO:0000313" key="3">
    <source>
        <dbReference type="Proteomes" id="UP000253727"/>
    </source>
</evidence>
<dbReference type="InterPro" id="IPR013762">
    <property type="entry name" value="Integrase-like_cat_sf"/>
</dbReference>